<dbReference type="OrthoDB" id="2150267at2759"/>
<feature type="transmembrane region" description="Helical" evidence="1">
    <location>
        <begin position="7"/>
        <end position="28"/>
    </location>
</feature>
<comment type="caution">
    <text evidence="2">The sequence shown here is derived from an EMBL/GenBank/DDBJ whole genome shotgun (WGS) entry which is preliminary data.</text>
</comment>
<accession>A0A4Y2BGA8</accession>
<dbReference type="AlphaFoldDB" id="A0A4Y2BGA8"/>
<organism evidence="2 3">
    <name type="scientific">Araneus ventricosus</name>
    <name type="common">Orbweaver spider</name>
    <name type="synonym">Epeira ventricosa</name>
    <dbReference type="NCBI Taxonomy" id="182803"/>
    <lineage>
        <taxon>Eukaryota</taxon>
        <taxon>Metazoa</taxon>
        <taxon>Ecdysozoa</taxon>
        <taxon>Arthropoda</taxon>
        <taxon>Chelicerata</taxon>
        <taxon>Arachnida</taxon>
        <taxon>Araneae</taxon>
        <taxon>Araneomorphae</taxon>
        <taxon>Entelegynae</taxon>
        <taxon>Araneoidea</taxon>
        <taxon>Araneidae</taxon>
        <taxon>Araneus</taxon>
    </lineage>
</organism>
<name>A0A4Y2BGA8_ARAVE</name>
<feature type="non-terminal residue" evidence="2">
    <location>
        <position position="1"/>
    </location>
</feature>
<evidence type="ECO:0000256" key="1">
    <source>
        <dbReference type="SAM" id="Phobius"/>
    </source>
</evidence>
<dbReference type="Proteomes" id="UP000499080">
    <property type="component" value="Unassembled WGS sequence"/>
</dbReference>
<protein>
    <submittedName>
        <fullName evidence="2">Uncharacterized protein</fullName>
    </submittedName>
</protein>
<dbReference type="EMBL" id="BGPR01083168">
    <property type="protein sequence ID" value="GBL90174.1"/>
    <property type="molecule type" value="Genomic_DNA"/>
</dbReference>
<sequence>IIKDYKLFMVVGVLVMIDVIILTTWQIIDPFYRKTTTEKEVERVRKLLATVQTDEYPDLCNEDNGPDDGLELIFSDHENFCDNKTKSEVDRDSGNEDENNLKLFSSKEGIGWRKTKFRIEFQFGVIPSPLAVLTFAKEARVLSVKTNYSSEEKVTWGDIR</sequence>
<keyword evidence="1" id="KW-0472">Membrane</keyword>
<proteinExistence type="predicted"/>
<keyword evidence="3" id="KW-1185">Reference proteome</keyword>
<gene>
    <name evidence="2" type="ORF">AVEN_227226_1</name>
</gene>
<reference evidence="2 3" key="1">
    <citation type="journal article" date="2019" name="Sci. Rep.">
        <title>Orb-weaving spider Araneus ventricosus genome elucidates the spidroin gene catalogue.</title>
        <authorList>
            <person name="Kono N."/>
            <person name="Nakamura H."/>
            <person name="Ohtoshi R."/>
            <person name="Moran D.A.P."/>
            <person name="Shinohara A."/>
            <person name="Yoshida Y."/>
            <person name="Fujiwara M."/>
            <person name="Mori M."/>
            <person name="Tomita M."/>
            <person name="Arakawa K."/>
        </authorList>
    </citation>
    <scope>NUCLEOTIDE SEQUENCE [LARGE SCALE GENOMIC DNA]</scope>
</reference>
<evidence type="ECO:0000313" key="3">
    <source>
        <dbReference type="Proteomes" id="UP000499080"/>
    </source>
</evidence>
<keyword evidence="1" id="KW-1133">Transmembrane helix</keyword>
<keyword evidence="1" id="KW-0812">Transmembrane</keyword>
<evidence type="ECO:0000313" key="2">
    <source>
        <dbReference type="EMBL" id="GBL90174.1"/>
    </source>
</evidence>